<dbReference type="InterPro" id="IPR007177">
    <property type="entry name" value="Tsr3_C"/>
</dbReference>
<gene>
    <name evidence="8" type="ORF">KIPB_009259</name>
</gene>
<keyword evidence="2" id="KW-0690">Ribosome biogenesis</keyword>
<dbReference type="GO" id="GO:0006364">
    <property type="term" value="P:rRNA processing"/>
    <property type="evidence" value="ECO:0007669"/>
    <property type="project" value="UniProtKB-KW"/>
</dbReference>
<evidence type="ECO:0000313" key="8">
    <source>
        <dbReference type="EMBL" id="GIQ87257.1"/>
    </source>
</evidence>
<evidence type="ECO:0000256" key="3">
    <source>
        <dbReference type="ARBA" id="ARBA00022552"/>
    </source>
</evidence>
<dbReference type="GO" id="GO:0106388">
    <property type="term" value="F:rRNA small subunit aminocarboxypropyltransferase activity"/>
    <property type="evidence" value="ECO:0007669"/>
    <property type="project" value="InterPro"/>
</dbReference>
<reference evidence="8 9" key="1">
    <citation type="journal article" date="2018" name="PLoS ONE">
        <title>The draft genome of Kipferlia bialata reveals reductive genome evolution in fornicate parasites.</title>
        <authorList>
            <person name="Tanifuji G."/>
            <person name="Takabayashi S."/>
            <person name="Kume K."/>
            <person name="Takagi M."/>
            <person name="Nakayama T."/>
            <person name="Kamikawa R."/>
            <person name="Inagaki Y."/>
            <person name="Hashimoto T."/>
        </authorList>
    </citation>
    <scope>NUCLEOTIDE SEQUENCE [LARGE SCALE GENOMIC DNA]</scope>
    <source>
        <strain evidence="8">NY0173</strain>
    </source>
</reference>
<accession>A0A9K3D215</accession>
<proteinExistence type="predicted"/>
<organism evidence="8 9">
    <name type="scientific">Kipferlia bialata</name>
    <dbReference type="NCBI Taxonomy" id="797122"/>
    <lineage>
        <taxon>Eukaryota</taxon>
        <taxon>Metamonada</taxon>
        <taxon>Carpediemonas-like organisms</taxon>
        <taxon>Kipferlia</taxon>
    </lineage>
</organism>
<name>A0A9K3D215_9EUKA</name>
<feature type="region of interest" description="Disordered" evidence="6">
    <location>
        <begin position="102"/>
        <end position="175"/>
    </location>
</feature>
<dbReference type="OrthoDB" id="10262062at2759"/>
<evidence type="ECO:0000256" key="5">
    <source>
        <dbReference type="ARBA" id="ARBA00022691"/>
    </source>
</evidence>
<dbReference type="EMBL" id="BDIP01003089">
    <property type="protein sequence ID" value="GIQ87257.1"/>
    <property type="molecule type" value="Genomic_DNA"/>
</dbReference>
<evidence type="ECO:0000259" key="7">
    <source>
        <dbReference type="Pfam" id="PF04034"/>
    </source>
</evidence>
<keyword evidence="1" id="KW-0963">Cytoplasm</keyword>
<dbReference type="Pfam" id="PF04034">
    <property type="entry name" value="Ribo_biogen_C"/>
    <property type="match status" value="1"/>
</dbReference>
<feature type="non-terminal residue" evidence="8">
    <location>
        <position position="175"/>
    </location>
</feature>
<evidence type="ECO:0000256" key="2">
    <source>
        <dbReference type="ARBA" id="ARBA00022517"/>
    </source>
</evidence>
<feature type="compositionally biased region" description="Acidic residues" evidence="6">
    <location>
        <begin position="107"/>
        <end position="119"/>
    </location>
</feature>
<feature type="domain" description="16S/18S rRNA aminocarboxypropyltransferase Tsr3 C-terminal" evidence="7">
    <location>
        <begin position="3"/>
        <end position="83"/>
    </location>
</feature>
<dbReference type="PANTHER" id="PTHR20426">
    <property type="entry name" value="RIBOSOME BIOGENESIS PROTEIN TSR3 HOMOLOG"/>
    <property type="match status" value="1"/>
</dbReference>
<dbReference type="PANTHER" id="PTHR20426:SF0">
    <property type="entry name" value="18S RRNA AMINOCARBOXYPROPYLTRANSFERASE"/>
    <property type="match status" value="1"/>
</dbReference>
<feature type="compositionally biased region" description="Acidic residues" evidence="6">
    <location>
        <begin position="162"/>
        <end position="175"/>
    </location>
</feature>
<keyword evidence="4" id="KW-0808">Transferase</keyword>
<keyword evidence="5" id="KW-0949">S-adenosyl-L-methionine</keyword>
<feature type="compositionally biased region" description="Acidic residues" evidence="6">
    <location>
        <begin position="144"/>
        <end position="154"/>
    </location>
</feature>
<dbReference type="InterPro" id="IPR022968">
    <property type="entry name" value="Tsr3-like"/>
</dbReference>
<comment type="caution">
    <text evidence="8">The sequence shown here is derived from an EMBL/GenBank/DDBJ whole genome shotgun (WGS) entry which is preliminary data.</text>
</comment>
<evidence type="ECO:0000256" key="1">
    <source>
        <dbReference type="ARBA" id="ARBA00022490"/>
    </source>
</evidence>
<sequence>SFPRLLPFLIAANPVNYGQPHKLSCAEALAGGLYIVGYPEEADIVMSKFGWGHTFVELNREYLDGYAACSGPEEVDALQQQYMNSLGDREERDENWLDTLLGPQDTDIYEGEGEGEGETVDASGAVYVTERGEGGRTVQIGTGVEEESEEESEGERERESYVQDDEDSESDDLYG</sequence>
<keyword evidence="3" id="KW-0698">rRNA processing</keyword>
<dbReference type="Proteomes" id="UP000265618">
    <property type="component" value="Unassembled WGS sequence"/>
</dbReference>
<protein>
    <submittedName>
        <fullName evidence="8">Ribosome biogenesis protein</fullName>
    </submittedName>
</protein>
<evidence type="ECO:0000256" key="6">
    <source>
        <dbReference type="SAM" id="MobiDB-lite"/>
    </source>
</evidence>
<evidence type="ECO:0000313" key="9">
    <source>
        <dbReference type="Proteomes" id="UP000265618"/>
    </source>
</evidence>
<dbReference type="AlphaFoldDB" id="A0A9K3D215"/>
<keyword evidence="9" id="KW-1185">Reference proteome</keyword>
<evidence type="ECO:0000256" key="4">
    <source>
        <dbReference type="ARBA" id="ARBA00022679"/>
    </source>
</evidence>